<protein>
    <submittedName>
        <fullName evidence="13">Adt-1p</fullName>
    </submittedName>
</protein>
<feature type="compositionally biased region" description="Polar residues" evidence="11">
    <location>
        <begin position="764"/>
        <end position="777"/>
    </location>
</feature>
<dbReference type="InterPro" id="IPR036383">
    <property type="entry name" value="TSP1_rpt_sf"/>
</dbReference>
<keyword evidence="5" id="KW-0378">Hydrolase</keyword>
<feature type="region of interest" description="Disordered" evidence="11">
    <location>
        <begin position="764"/>
        <end position="792"/>
    </location>
</feature>
<dbReference type="InterPro" id="IPR000884">
    <property type="entry name" value="TSP1_rpt"/>
</dbReference>
<feature type="compositionally biased region" description="Acidic residues" evidence="11">
    <location>
        <begin position="1284"/>
        <end position="1293"/>
    </location>
</feature>
<keyword evidence="4 10" id="KW-0479">Metal-binding</keyword>
<dbReference type="GO" id="GO:0006508">
    <property type="term" value="P:proteolysis"/>
    <property type="evidence" value="ECO:0007669"/>
    <property type="project" value="UniProtKB-KW"/>
</dbReference>
<dbReference type="InterPro" id="IPR001590">
    <property type="entry name" value="Peptidase_M12B"/>
</dbReference>
<keyword evidence="2" id="KW-0964">Secreted</keyword>
<feature type="binding site" evidence="10">
    <location>
        <position position="100"/>
    </location>
    <ligand>
        <name>Zn(2+)</name>
        <dbReference type="ChEBI" id="CHEBI:29105"/>
        <note>catalytic</note>
    </ligand>
</feature>
<feature type="compositionally biased region" description="Acidic residues" evidence="11">
    <location>
        <begin position="1472"/>
        <end position="1482"/>
    </location>
</feature>
<feature type="compositionally biased region" description="Acidic residues" evidence="11">
    <location>
        <begin position="1208"/>
        <end position="1218"/>
    </location>
</feature>
<evidence type="ECO:0000313" key="14">
    <source>
        <dbReference type="Proteomes" id="UP000790347"/>
    </source>
</evidence>
<dbReference type="PANTHER" id="PTHR13723:SF275">
    <property type="entry name" value="STALL, ISOFORM C"/>
    <property type="match status" value="1"/>
</dbReference>
<evidence type="ECO:0000256" key="8">
    <source>
        <dbReference type="ARBA" id="ARBA00023157"/>
    </source>
</evidence>
<dbReference type="EMBL" id="ASGP02000001">
    <property type="protein sequence ID" value="KAH9525990.1"/>
    <property type="molecule type" value="Genomic_DNA"/>
</dbReference>
<gene>
    <name evidence="13" type="primary">adt-1_2</name>
    <name evidence="13" type="ORF">DERF_000110</name>
</gene>
<dbReference type="GO" id="GO:0030198">
    <property type="term" value="P:extracellular matrix organization"/>
    <property type="evidence" value="ECO:0007669"/>
    <property type="project" value="TreeGrafter"/>
</dbReference>
<evidence type="ECO:0000256" key="2">
    <source>
        <dbReference type="ARBA" id="ARBA00022525"/>
    </source>
</evidence>
<comment type="caution">
    <text evidence="10">Lacks conserved residue(s) required for the propagation of feature annotation.</text>
</comment>
<keyword evidence="8" id="KW-1015">Disulfide bond</keyword>
<feature type="non-terminal residue" evidence="13">
    <location>
        <position position="1"/>
    </location>
</feature>
<dbReference type="PANTHER" id="PTHR13723">
    <property type="entry name" value="ADAMTS A DISINTEGRIN AND METALLOPROTEASE WITH THROMBOSPONDIN MOTIFS PROTEASE"/>
    <property type="match status" value="1"/>
</dbReference>
<dbReference type="GO" id="GO:0031012">
    <property type="term" value="C:extracellular matrix"/>
    <property type="evidence" value="ECO:0007669"/>
    <property type="project" value="TreeGrafter"/>
</dbReference>
<reference evidence="13" key="1">
    <citation type="submission" date="2013-05" db="EMBL/GenBank/DDBJ databases">
        <authorList>
            <person name="Yim A.K.Y."/>
            <person name="Chan T.F."/>
            <person name="Ji K.M."/>
            <person name="Liu X.Y."/>
            <person name="Zhou J.W."/>
            <person name="Li R.Q."/>
            <person name="Yang K.Y."/>
            <person name="Li J."/>
            <person name="Li M."/>
            <person name="Law P.T.W."/>
            <person name="Wu Y.L."/>
            <person name="Cai Z.L."/>
            <person name="Qin H."/>
            <person name="Bao Y."/>
            <person name="Leung R.K.K."/>
            <person name="Ng P.K.S."/>
            <person name="Zou J."/>
            <person name="Zhong X.J."/>
            <person name="Ran P.X."/>
            <person name="Zhong N.S."/>
            <person name="Liu Z.G."/>
            <person name="Tsui S.K.W."/>
        </authorList>
    </citation>
    <scope>NUCLEOTIDE SEQUENCE</scope>
    <source>
        <strain evidence="13">Derf</strain>
        <tissue evidence="13">Whole organism</tissue>
    </source>
</reference>
<reference evidence="13" key="2">
    <citation type="journal article" date="2022" name="Res Sq">
        <title>Comparative Genomics Reveals Insights into the Divergent Evolution of Astigmatic Mites and Household Pest Adaptations.</title>
        <authorList>
            <person name="Xiong Q."/>
            <person name="Wan A.T.-Y."/>
            <person name="Liu X.-Y."/>
            <person name="Fung C.S.-H."/>
            <person name="Xiao X."/>
            <person name="Malainual N."/>
            <person name="Hou J."/>
            <person name="Wang L."/>
            <person name="Wang M."/>
            <person name="Yang K."/>
            <person name="Cui Y."/>
            <person name="Leung E."/>
            <person name="Nong W."/>
            <person name="Shin S.-K."/>
            <person name="Au S."/>
            <person name="Jeong K.Y."/>
            <person name="Chew F.T."/>
            <person name="Hui J."/>
            <person name="Leung T.F."/>
            <person name="Tungtrongchitr A."/>
            <person name="Zhong N."/>
            <person name="Liu Z."/>
            <person name="Tsui S."/>
        </authorList>
    </citation>
    <scope>NUCLEOTIDE SEQUENCE</scope>
    <source>
        <strain evidence="13">Derf</strain>
        <tissue evidence="13">Whole organism</tissue>
    </source>
</reference>
<organism evidence="13 14">
    <name type="scientific">Dermatophagoides farinae</name>
    <name type="common">American house dust mite</name>
    <dbReference type="NCBI Taxonomy" id="6954"/>
    <lineage>
        <taxon>Eukaryota</taxon>
        <taxon>Metazoa</taxon>
        <taxon>Ecdysozoa</taxon>
        <taxon>Arthropoda</taxon>
        <taxon>Chelicerata</taxon>
        <taxon>Arachnida</taxon>
        <taxon>Acari</taxon>
        <taxon>Acariformes</taxon>
        <taxon>Sarcoptiformes</taxon>
        <taxon>Astigmata</taxon>
        <taxon>Psoroptidia</taxon>
        <taxon>Analgoidea</taxon>
        <taxon>Pyroglyphidae</taxon>
        <taxon>Dermatophagoidinae</taxon>
        <taxon>Dermatophagoides</taxon>
    </lineage>
</organism>
<feature type="active site" evidence="10">
    <location>
        <position position="91"/>
    </location>
</feature>
<comment type="subcellular location">
    <subcellularLocation>
        <location evidence="1">Secreted</location>
    </subcellularLocation>
</comment>
<evidence type="ECO:0000256" key="7">
    <source>
        <dbReference type="ARBA" id="ARBA00023049"/>
    </source>
</evidence>
<dbReference type="Pfam" id="PF17771">
    <property type="entry name" value="ADAMTS_CR_2"/>
    <property type="match status" value="1"/>
</dbReference>
<dbReference type="Gene3D" id="3.40.390.10">
    <property type="entry name" value="Collagenase (Catalytic Domain)"/>
    <property type="match status" value="1"/>
</dbReference>
<evidence type="ECO:0000256" key="10">
    <source>
        <dbReference type="PROSITE-ProRule" id="PRU00276"/>
    </source>
</evidence>
<evidence type="ECO:0000256" key="6">
    <source>
        <dbReference type="ARBA" id="ARBA00022833"/>
    </source>
</evidence>
<name>A0A922I9G5_DERFA</name>
<feature type="region of interest" description="Disordered" evidence="11">
    <location>
        <begin position="1207"/>
        <end position="1236"/>
    </location>
</feature>
<dbReference type="PROSITE" id="PS50092">
    <property type="entry name" value="TSP1"/>
    <property type="match status" value="1"/>
</dbReference>
<evidence type="ECO:0000256" key="9">
    <source>
        <dbReference type="ARBA" id="ARBA00023180"/>
    </source>
</evidence>
<feature type="compositionally biased region" description="Low complexity" evidence="11">
    <location>
        <begin position="1227"/>
        <end position="1236"/>
    </location>
</feature>
<dbReference type="GO" id="GO:0046872">
    <property type="term" value="F:metal ion binding"/>
    <property type="evidence" value="ECO:0007669"/>
    <property type="project" value="UniProtKB-KW"/>
</dbReference>
<evidence type="ECO:0000256" key="1">
    <source>
        <dbReference type="ARBA" id="ARBA00004613"/>
    </source>
</evidence>
<keyword evidence="14" id="KW-1185">Reference proteome</keyword>
<comment type="caution">
    <text evidence="13">The sequence shown here is derived from an EMBL/GenBank/DDBJ whole genome shotgun (WGS) entry which is preliminary data.</text>
</comment>
<dbReference type="PROSITE" id="PS50215">
    <property type="entry name" value="ADAM_MEPRO"/>
    <property type="match status" value="1"/>
</dbReference>
<keyword evidence="7" id="KW-0482">Metalloprotease</keyword>
<evidence type="ECO:0000256" key="4">
    <source>
        <dbReference type="ARBA" id="ARBA00022723"/>
    </source>
</evidence>
<keyword evidence="9" id="KW-0325">Glycoprotein</keyword>
<evidence type="ECO:0000313" key="13">
    <source>
        <dbReference type="EMBL" id="KAH9525990.1"/>
    </source>
</evidence>
<keyword evidence="6 10" id="KW-0862">Zinc</keyword>
<dbReference type="Gene3D" id="3.40.1620.60">
    <property type="match status" value="1"/>
</dbReference>
<sequence>NLTPSDNIDTYLTNFCVWQHKKRLRETGGPTPDWDHALLLSGINMYVVDGYGRRKRHVVGLAPVSGMCNSLNSCTISEGTNFQTVLVAGHEMGHSLGMEHDGSQDGNVCNKDDFVMSPTLGPGKTTWSECSKNYLDKFVLTPQATCVLGRSSHVNIIHQFIPPHRLPGERFNVDDQCRFRFGPTARHHSSQPKSEICRVIKCYVKSPVKSNGSNSHHGFYSGRGLYAYPVKSTYNTHPALEGTECGHEKWCREGRCLAKPNFHGNNEISDNDHNDSNEQQSDINRYVQWELSKKNATTITKNNGDKIKLKTQSTRISNRHKKRPTLGKINNDAMNTDGAADGSPAINIQTNWHYHLKNDPYHYKLSNDPKFISSTPKPTSSSSTAKPSTILIVDNVYKSKSTNTKNNTEETTTIVDAEANYLSDDQYNPYNKLTNKDRFNWSSNRLSQIHHHKHKSITVNGNWSYWSDYGPCISECVAPGNNNNNNNNKKGSENGRFQSSIMVPLGVQTSLRRCNSPSPLNGGQQCHGPDTRVKLCNAVKTCSPYSATSAATGSGAKHRTKLDPITAGHRYQIRSVDEYISDTCLMAAKFNDKIENHGTQYPSYDSASHSCFVWCYKRGGGFMTQGWRLPDGTPCGRKLALSSVNSDDPTATSTASKDIIETTGYCYNGQCRRFNCRGEIFHRQSIIPSTSSTNVYNVYQNHSTTSIMLEQELENRLLRDNCPSNYRLDDIIQDLEDQIDDWDQNYDFTYRLIEKVKNTIPISKSESSTQIPSVPTHTMSTNSPTQSPPSSSPLLLVTTNPYMLPQNNWSDWHPVTECQYSISCIRNGRGFRLVTRECRRQTCLGRREALQVCPEVLTDKSIRDPSMTTMYNLYEQYCPISIRRSANEYAQSICHKYQTKFSSLLSGNGRQLNHGCIVACEDRLWPDVHYQMDAFTDGRFPFGTDCSTKDRRGYCLNGKCIHFDSADISYDTAESVLYRHEILQLFAPSTIFPLEPSLYGSSQTPMTTSTPSDSLYSAIFNQEIYKRASKTLQLSTPSPSIGSIELQPAYQSFISSHRRIKRQIMATTTTTAATGIFRKASVQEQTDPEGDYVSWTMLKHHHHNRPQHSFNPQHHHRQYRRPITRTMKNARSMTIDWSPLVIKPLRPIRLTSVTRKRKPQSSSLDSHFQTFTLVAKPSRNRFRTRPSLSTSFIQPKIHLVKNITRFLDDDDDDEDDDQQNDKKSTTKMKVSSTTKTNLTMTNHKSMNQKSKAKFSMGHESWPPIIMTTRRPFTTANMSTFLDDNNGDDGEEDSTVSSINHDQDDDEDQLRVEPYIWSVILSECNRPCGEGIRTVRVVCTVGQRSVQEQFCDQQTKPIHKSIETCKERDCIGRWRAEPWSKCFIPKRTSKNRCKPKQQSFQSRTIACVGPMMMGHHNPNRPNESRIFSLLSHDYCDPLTRPNQWRSCDMIDMNMNDDCNNHNNDDEDKTIINDNDDVETVSSI</sequence>
<dbReference type="InterPro" id="IPR024079">
    <property type="entry name" value="MetalloPept_cat_dom_sf"/>
</dbReference>
<evidence type="ECO:0000256" key="11">
    <source>
        <dbReference type="SAM" id="MobiDB-lite"/>
    </source>
</evidence>
<feature type="binding site" evidence="10">
    <location>
        <position position="90"/>
    </location>
    <ligand>
        <name>Zn(2+)</name>
        <dbReference type="ChEBI" id="CHEBI:29105"/>
        <note>catalytic</note>
    </ligand>
</feature>
<evidence type="ECO:0000256" key="5">
    <source>
        <dbReference type="ARBA" id="ARBA00022801"/>
    </source>
</evidence>
<dbReference type="Gene3D" id="2.20.100.10">
    <property type="entry name" value="Thrombospondin type-1 (TSP1) repeat"/>
    <property type="match status" value="1"/>
</dbReference>
<feature type="binding site" evidence="10">
    <location>
        <position position="94"/>
    </location>
    <ligand>
        <name>Zn(2+)</name>
        <dbReference type="ChEBI" id="CHEBI:29105"/>
        <note>catalytic</note>
    </ligand>
</feature>
<keyword evidence="3" id="KW-0645">Protease</keyword>
<dbReference type="InterPro" id="IPR050439">
    <property type="entry name" value="ADAMTS_ADAMTS-like"/>
</dbReference>
<dbReference type="Proteomes" id="UP000790347">
    <property type="component" value="Unassembled WGS sequence"/>
</dbReference>
<feature type="region of interest" description="Disordered" evidence="11">
    <location>
        <begin position="1277"/>
        <end position="1305"/>
    </location>
</feature>
<proteinExistence type="predicted"/>
<feature type="region of interest" description="Disordered" evidence="11">
    <location>
        <begin position="1462"/>
        <end position="1482"/>
    </location>
</feature>
<accession>A0A922I9G5</accession>
<dbReference type="InterPro" id="IPR041645">
    <property type="entry name" value="ADAMTS_CR_2"/>
</dbReference>
<dbReference type="GO" id="GO:0004222">
    <property type="term" value="F:metalloendopeptidase activity"/>
    <property type="evidence" value="ECO:0007669"/>
    <property type="project" value="InterPro"/>
</dbReference>
<dbReference type="SUPFAM" id="SSF55486">
    <property type="entry name" value="Metalloproteases ('zincins'), catalytic domain"/>
    <property type="match status" value="1"/>
</dbReference>
<evidence type="ECO:0000256" key="3">
    <source>
        <dbReference type="ARBA" id="ARBA00022670"/>
    </source>
</evidence>
<feature type="region of interest" description="Disordered" evidence="11">
    <location>
        <begin position="313"/>
        <end position="342"/>
    </location>
</feature>
<dbReference type="Pfam" id="PF01421">
    <property type="entry name" value="Reprolysin"/>
    <property type="match status" value="1"/>
</dbReference>
<feature type="domain" description="Peptidase M12B" evidence="12">
    <location>
        <begin position="1"/>
        <end position="151"/>
    </location>
</feature>
<evidence type="ECO:0000259" key="12">
    <source>
        <dbReference type="PROSITE" id="PS50215"/>
    </source>
</evidence>
<dbReference type="GO" id="GO:0005576">
    <property type="term" value="C:extracellular region"/>
    <property type="evidence" value="ECO:0007669"/>
    <property type="project" value="UniProtKB-SubCell"/>
</dbReference>